<evidence type="ECO:0000259" key="5">
    <source>
        <dbReference type="SMART" id="SM00853"/>
    </source>
</evidence>
<dbReference type="STRING" id="13035.Dacsa_1802"/>
<dbReference type="SUPFAM" id="SSF54211">
    <property type="entry name" value="Ribosomal protein S5 domain 2-like"/>
    <property type="match status" value="1"/>
</dbReference>
<dbReference type="GO" id="GO:0016887">
    <property type="term" value="F:ATP hydrolysis activity"/>
    <property type="evidence" value="ECO:0007669"/>
    <property type="project" value="InterPro"/>
</dbReference>
<dbReference type="HAMAP" id="MF_00149">
    <property type="entry name" value="DNA_mis_repair"/>
    <property type="match status" value="1"/>
</dbReference>
<evidence type="ECO:0000313" key="7">
    <source>
        <dbReference type="EMBL" id="AFZ50460.1"/>
    </source>
</evidence>
<dbReference type="CDD" id="cd00782">
    <property type="entry name" value="MutL_Trans"/>
    <property type="match status" value="1"/>
</dbReference>
<name>K9YVT8_DACS8</name>
<dbReference type="InterPro" id="IPR014790">
    <property type="entry name" value="MutL_C"/>
</dbReference>
<dbReference type="PANTHER" id="PTHR10073:SF12">
    <property type="entry name" value="DNA MISMATCH REPAIR PROTEIN MLH1"/>
    <property type="match status" value="1"/>
</dbReference>
<dbReference type="InterPro" id="IPR020568">
    <property type="entry name" value="Ribosomal_Su5_D2-typ_SF"/>
</dbReference>
<dbReference type="GO" id="GO:0032300">
    <property type="term" value="C:mismatch repair complex"/>
    <property type="evidence" value="ECO:0007669"/>
    <property type="project" value="InterPro"/>
</dbReference>
<dbReference type="InterPro" id="IPR038973">
    <property type="entry name" value="MutL/Mlh/Pms-like"/>
</dbReference>
<dbReference type="GO" id="GO:0005524">
    <property type="term" value="F:ATP binding"/>
    <property type="evidence" value="ECO:0007669"/>
    <property type="project" value="InterPro"/>
</dbReference>
<dbReference type="eggNOG" id="COG0323">
    <property type="taxonomic scope" value="Bacteria"/>
</dbReference>
<dbReference type="InterPro" id="IPR036890">
    <property type="entry name" value="HATPase_C_sf"/>
</dbReference>
<comment type="function">
    <text evidence="4">This protein is involved in the repair of mismatches in DNA. It is required for dam-dependent methyl-directed DNA mismatch repair. May act as a 'molecular matchmaker', a protein that promotes the formation of a stable complex between two or more DNA-binding proteins in an ATP-dependent manner without itself being part of a final effector complex.</text>
</comment>
<accession>K9YVT8</accession>
<dbReference type="InterPro" id="IPR002099">
    <property type="entry name" value="MutL/Mlh/PMS"/>
</dbReference>
<dbReference type="KEGG" id="dsl:Dacsa_1802"/>
<dbReference type="InterPro" id="IPR014762">
    <property type="entry name" value="DNA_mismatch_repair_CS"/>
</dbReference>
<proteinExistence type="inferred from homology"/>
<dbReference type="RefSeq" id="WP_015229457.1">
    <property type="nucleotide sequence ID" value="NC_019780.1"/>
</dbReference>
<dbReference type="InterPro" id="IPR042120">
    <property type="entry name" value="MutL_C_dimsub"/>
</dbReference>
<dbReference type="PROSITE" id="PS00058">
    <property type="entry name" value="DNA_MISMATCH_REPAIR_1"/>
    <property type="match status" value="1"/>
</dbReference>
<dbReference type="Pfam" id="PF01119">
    <property type="entry name" value="DNA_mis_repair"/>
    <property type="match status" value="1"/>
</dbReference>
<dbReference type="NCBIfam" id="NF000951">
    <property type="entry name" value="PRK00095.2-1"/>
    <property type="match status" value="1"/>
</dbReference>
<protein>
    <recommendedName>
        <fullName evidence="4">DNA mismatch repair protein MutL</fullName>
    </recommendedName>
</protein>
<evidence type="ECO:0000256" key="2">
    <source>
        <dbReference type="ARBA" id="ARBA00022763"/>
    </source>
</evidence>
<keyword evidence="8" id="KW-1185">Reference proteome</keyword>
<dbReference type="Gene3D" id="3.30.1540.20">
    <property type="entry name" value="MutL, C-terminal domain, dimerisation subdomain"/>
    <property type="match status" value="1"/>
</dbReference>
<dbReference type="GO" id="GO:0030983">
    <property type="term" value="F:mismatched DNA binding"/>
    <property type="evidence" value="ECO:0007669"/>
    <property type="project" value="InterPro"/>
</dbReference>
<dbReference type="NCBIfam" id="TIGR00585">
    <property type="entry name" value="mutl"/>
    <property type="match status" value="1"/>
</dbReference>
<dbReference type="Gene3D" id="3.30.565.10">
    <property type="entry name" value="Histidine kinase-like ATPase, C-terminal domain"/>
    <property type="match status" value="1"/>
</dbReference>
<dbReference type="EMBL" id="CP003944">
    <property type="protein sequence ID" value="AFZ50460.1"/>
    <property type="molecule type" value="Genomic_DNA"/>
</dbReference>
<organism evidence="7 8">
    <name type="scientific">Dactylococcopsis salina (strain PCC 8305)</name>
    <name type="common">Myxobactron salinum</name>
    <dbReference type="NCBI Taxonomy" id="13035"/>
    <lineage>
        <taxon>Bacteria</taxon>
        <taxon>Bacillati</taxon>
        <taxon>Cyanobacteriota</taxon>
        <taxon>Cyanophyceae</taxon>
        <taxon>Nodosilineales</taxon>
        <taxon>Cymatolegaceae</taxon>
        <taxon>Dactylococcopsis</taxon>
    </lineage>
</organism>
<dbReference type="InterPro" id="IPR013507">
    <property type="entry name" value="DNA_mismatch_S5_2-like"/>
</dbReference>
<dbReference type="SUPFAM" id="SSF118116">
    <property type="entry name" value="DNA mismatch repair protein MutL"/>
    <property type="match status" value="1"/>
</dbReference>
<dbReference type="CDD" id="cd16926">
    <property type="entry name" value="HATPase_MutL-MLH-PMS-like"/>
    <property type="match status" value="1"/>
</dbReference>
<dbReference type="FunFam" id="3.30.565.10:FF:000003">
    <property type="entry name" value="DNA mismatch repair endonuclease MutL"/>
    <property type="match status" value="1"/>
</dbReference>
<dbReference type="HOGENOM" id="CLU_004131_4_1_3"/>
<sequence>MIDHCIQPLPDQVIKQIAAGEVIASSASVIKELVENALDANATRITITMNAELSSLQVADNGEGMSLEDLRHCAYAHTTSKIRSTSDLQKIVTLGFRGEALHSMTQIASLQVRSRPHYPTSETGYEMSYSRGGEVISEKTIAIAPGTIVTVSDLFADFPARRHALPKKSQQLKAIQKTIYEIAMAHPDLTWQVYHDDRLWLHLSPVETPQQLLPQILSQFQTSDFQYVSKEIKTPDQEGQSRLELLLGLPDRASRHQRDWLKTAVNGRCVRLPEIEQTLVSGLMKTLPRDRYPICWLHLHTHPHLIDWNRHPAKTEIYLCHLKHWQEQVQNAIKDALQLNSNSVPEIVHNRRVGELLKAAEAKGDYQVTATEEEKGELSLFPLRAIAQLHQTYIVAEHPTGVWLIEQHIAHERIIYEQLQAQWELVSHDPPLILDDLSLSQQEQLERLGLEIDRFGEATWAIRTVPKILQPRSDIQDAILELSSGGDLATAQVATACRSAIRNGTPLNPQEMQDILDQWKQTRHPHTCPHGRPIYLSLTETSLAKFFRRHWVIGKSHGI</sequence>
<gene>
    <name evidence="4" type="primary">mutL</name>
    <name evidence="7" type="ORF">Dacsa_1802</name>
</gene>
<reference evidence="7" key="1">
    <citation type="submission" date="2012-04" db="EMBL/GenBank/DDBJ databases">
        <title>Finished genome of Dactylococcopsis salina PCC 8305.</title>
        <authorList>
            <consortium name="US DOE Joint Genome Institute"/>
            <person name="Gugger M."/>
            <person name="Coursin T."/>
            <person name="Rippka R."/>
            <person name="Tandeau De Marsac N."/>
            <person name="Huntemann M."/>
            <person name="Wei C.-L."/>
            <person name="Han J."/>
            <person name="Detter J.C."/>
            <person name="Han C."/>
            <person name="Tapia R."/>
            <person name="Daligault H."/>
            <person name="Chen A."/>
            <person name="Krypides N."/>
            <person name="Mavromatis K."/>
            <person name="Markowitz V."/>
            <person name="Szeto E."/>
            <person name="Ivanova N."/>
            <person name="Ovchinnikova G."/>
            <person name="Pagani I."/>
            <person name="Pati A."/>
            <person name="Goodwin L."/>
            <person name="Peters L."/>
            <person name="Pitluck S."/>
            <person name="Woyke T."/>
            <person name="Kerfeld C."/>
        </authorList>
    </citation>
    <scope>NUCLEOTIDE SEQUENCE [LARGE SCALE GENOMIC DNA]</scope>
    <source>
        <strain evidence="7">PCC 8305</strain>
    </source>
</reference>
<dbReference type="InterPro" id="IPR014721">
    <property type="entry name" value="Ribsml_uS5_D2-typ_fold_subgr"/>
</dbReference>
<comment type="similarity">
    <text evidence="1 4">Belongs to the DNA mismatch repair MutL/HexB family.</text>
</comment>
<dbReference type="PATRIC" id="fig|13035.3.peg.2040"/>
<evidence type="ECO:0000256" key="4">
    <source>
        <dbReference type="HAMAP-Rule" id="MF_00149"/>
    </source>
</evidence>
<dbReference type="SUPFAM" id="SSF55874">
    <property type="entry name" value="ATPase domain of HSP90 chaperone/DNA topoisomerase II/histidine kinase"/>
    <property type="match status" value="1"/>
</dbReference>
<evidence type="ECO:0000313" key="8">
    <source>
        <dbReference type="Proteomes" id="UP000010482"/>
    </source>
</evidence>
<evidence type="ECO:0000256" key="1">
    <source>
        <dbReference type="ARBA" id="ARBA00006082"/>
    </source>
</evidence>
<feature type="domain" description="DNA mismatch repair protein S5" evidence="6">
    <location>
        <begin position="217"/>
        <end position="338"/>
    </location>
</feature>
<dbReference type="Pfam" id="PF08676">
    <property type="entry name" value="MutL_C"/>
    <property type="match status" value="1"/>
</dbReference>
<dbReference type="InterPro" id="IPR042121">
    <property type="entry name" value="MutL_C_regsub"/>
</dbReference>
<keyword evidence="3 4" id="KW-0234">DNA repair</keyword>
<dbReference type="SMART" id="SM01340">
    <property type="entry name" value="DNA_mis_repair"/>
    <property type="match status" value="1"/>
</dbReference>
<dbReference type="AlphaFoldDB" id="K9YVT8"/>
<feature type="domain" description="MutL C-terminal dimerisation" evidence="5">
    <location>
        <begin position="385"/>
        <end position="507"/>
    </location>
</feature>
<keyword evidence="2 4" id="KW-0227">DNA damage</keyword>
<dbReference type="Proteomes" id="UP000010482">
    <property type="component" value="Chromosome"/>
</dbReference>
<dbReference type="Gene3D" id="3.30.1370.100">
    <property type="entry name" value="MutL, C-terminal domain, regulatory subdomain"/>
    <property type="match status" value="1"/>
</dbReference>
<dbReference type="InterPro" id="IPR020667">
    <property type="entry name" value="DNA_mismatch_repair_MutL"/>
</dbReference>
<evidence type="ECO:0000256" key="3">
    <source>
        <dbReference type="ARBA" id="ARBA00023204"/>
    </source>
</evidence>
<dbReference type="InterPro" id="IPR037198">
    <property type="entry name" value="MutL_C_sf"/>
</dbReference>
<dbReference type="GO" id="GO:0140664">
    <property type="term" value="F:ATP-dependent DNA damage sensor activity"/>
    <property type="evidence" value="ECO:0007669"/>
    <property type="project" value="InterPro"/>
</dbReference>
<dbReference type="SMART" id="SM00853">
    <property type="entry name" value="MutL_C"/>
    <property type="match status" value="1"/>
</dbReference>
<dbReference type="PANTHER" id="PTHR10073">
    <property type="entry name" value="DNA MISMATCH REPAIR PROTEIN MLH, PMS, MUTL"/>
    <property type="match status" value="1"/>
</dbReference>
<dbReference type="Pfam" id="PF13589">
    <property type="entry name" value="HATPase_c_3"/>
    <property type="match status" value="1"/>
</dbReference>
<evidence type="ECO:0000259" key="6">
    <source>
        <dbReference type="SMART" id="SM01340"/>
    </source>
</evidence>
<dbReference type="GO" id="GO:0006298">
    <property type="term" value="P:mismatch repair"/>
    <property type="evidence" value="ECO:0007669"/>
    <property type="project" value="UniProtKB-UniRule"/>
</dbReference>
<dbReference type="Gene3D" id="3.30.230.10">
    <property type="match status" value="1"/>
</dbReference>